<dbReference type="AlphaFoldDB" id="E4ZNH4"/>
<proteinExistence type="predicted"/>
<name>E4ZNH4_LEPMJ</name>
<organism evidence="3">
    <name type="scientific">Leptosphaeria maculans (strain JN3 / isolate v23.1.3 / race Av1-4-5-6-7-8)</name>
    <name type="common">Blackleg fungus</name>
    <name type="synonym">Phoma lingam</name>
    <dbReference type="NCBI Taxonomy" id="985895"/>
    <lineage>
        <taxon>Eukaryota</taxon>
        <taxon>Fungi</taxon>
        <taxon>Dikarya</taxon>
        <taxon>Ascomycota</taxon>
        <taxon>Pezizomycotina</taxon>
        <taxon>Dothideomycetes</taxon>
        <taxon>Pleosporomycetidae</taxon>
        <taxon>Pleosporales</taxon>
        <taxon>Pleosporineae</taxon>
        <taxon>Leptosphaeriaceae</taxon>
        <taxon>Plenodomus</taxon>
        <taxon>Plenodomus lingam/Leptosphaeria maculans species complex</taxon>
    </lineage>
</organism>
<protein>
    <submittedName>
        <fullName evidence="2">Predicted protein</fullName>
    </submittedName>
</protein>
<evidence type="ECO:0000256" key="1">
    <source>
        <dbReference type="SAM" id="MobiDB-lite"/>
    </source>
</evidence>
<gene>
    <name evidence="2" type="ORF">LEMA_P039340.1</name>
</gene>
<dbReference type="Proteomes" id="UP000002668">
    <property type="component" value="Genome"/>
</dbReference>
<feature type="region of interest" description="Disordered" evidence="1">
    <location>
        <begin position="89"/>
        <end position="109"/>
    </location>
</feature>
<dbReference type="EMBL" id="FP929105">
    <property type="protein sequence ID" value="CBX93033.1"/>
    <property type="molecule type" value="Genomic_DNA"/>
</dbReference>
<accession>E4ZNH4</accession>
<dbReference type="HOGENOM" id="CLU_2184444_0_0_1"/>
<evidence type="ECO:0000313" key="2">
    <source>
        <dbReference type="EMBL" id="CBX93033.1"/>
    </source>
</evidence>
<dbReference type="InParanoid" id="E4ZNH4"/>
<keyword evidence="3" id="KW-1185">Reference proteome</keyword>
<dbReference type="VEuPathDB" id="FungiDB:LEMA_P039340.1"/>
<sequence length="109" mass="12243">MVHLDAGRSTEFRAHRIWTGATTVHRRLWAQEPDMGVFLNDGPRVFEALDQVSSVRTRMRHANLGCHFLDVECATVSLDLGKELLEQAKTSGNSQPRVVCHGRWSGRSS</sequence>
<evidence type="ECO:0000313" key="3">
    <source>
        <dbReference type="Proteomes" id="UP000002668"/>
    </source>
</evidence>
<reference evidence="3" key="1">
    <citation type="journal article" date="2011" name="Nat. Commun.">
        <title>Effector diversification within compartments of the Leptosphaeria maculans genome affected by Repeat-Induced Point mutations.</title>
        <authorList>
            <person name="Rouxel T."/>
            <person name="Grandaubert J."/>
            <person name="Hane J.K."/>
            <person name="Hoede C."/>
            <person name="van de Wouw A.P."/>
            <person name="Couloux A."/>
            <person name="Dominguez V."/>
            <person name="Anthouard V."/>
            <person name="Bally P."/>
            <person name="Bourras S."/>
            <person name="Cozijnsen A.J."/>
            <person name="Ciuffetti L.M."/>
            <person name="Degrave A."/>
            <person name="Dilmaghani A."/>
            <person name="Duret L."/>
            <person name="Fudal I."/>
            <person name="Goodwin S.B."/>
            <person name="Gout L."/>
            <person name="Glaser N."/>
            <person name="Linglin J."/>
            <person name="Kema G.H.J."/>
            <person name="Lapalu N."/>
            <person name="Lawrence C.B."/>
            <person name="May K."/>
            <person name="Meyer M."/>
            <person name="Ollivier B."/>
            <person name="Poulain J."/>
            <person name="Schoch C.L."/>
            <person name="Simon A."/>
            <person name="Spatafora J.W."/>
            <person name="Stachowiak A."/>
            <person name="Turgeon B.G."/>
            <person name="Tyler B.M."/>
            <person name="Vincent D."/>
            <person name="Weissenbach J."/>
            <person name="Amselem J."/>
            <person name="Quesneville H."/>
            <person name="Oliver R.P."/>
            <person name="Wincker P."/>
            <person name="Balesdent M.-H."/>
            <person name="Howlett B.J."/>
        </authorList>
    </citation>
    <scope>NUCLEOTIDE SEQUENCE [LARGE SCALE GENOMIC DNA]</scope>
    <source>
        <strain evidence="3">JN3 / isolate v23.1.3 / race Av1-4-5-6-7-8</strain>
    </source>
</reference>